<dbReference type="Proteomes" id="UP000243459">
    <property type="component" value="Unassembled WGS sequence"/>
</dbReference>
<dbReference type="EMBL" id="KV863449">
    <property type="protein sequence ID" value="ONK55470.1"/>
    <property type="molecule type" value="Genomic_DNA"/>
</dbReference>
<dbReference type="OrthoDB" id="1908804at2759"/>
<evidence type="ECO:0000256" key="1">
    <source>
        <dbReference type="PROSITE-ProRule" id="PRU00176"/>
    </source>
</evidence>
<dbReference type="AlphaFoldDB" id="A0A1R3L780"/>
<feature type="region of interest" description="Disordered" evidence="2">
    <location>
        <begin position="1"/>
        <end position="27"/>
    </location>
</feature>
<dbReference type="Gramene" id="ONK55470">
    <property type="protein sequence ID" value="ONK55470"/>
    <property type="gene ID" value="A4U43_UnF2700"/>
</dbReference>
<evidence type="ECO:0000256" key="2">
    <source>
        <dbReference type="SAM" id="MobiDB-lite"/>
    </source>
</evidence>
<keyword evidence="5" id="KW-1185">Reference proteome</keyword>
<dbReference type="SMART" id="SM00360">
    <property type="entry name" value="RRM"/>
    <property type="match status" value="1"/>
</dbReference>
<feature type="domain" description="RRM" evidence="3">
    <location>
        <begin position="48"/>
        <end position="124"/>
    </location>
</feature>
<keyword evidence="1" id="KW-0694">RNA-binding</keyword>
<sequence length="187" mass="20422">MERRRGKRAHDNADFTSKRQRFRRPLSKIDEVDGDDSMLFKSSSSSSPIVMVTGLPSDCTVLELKSRLEMYGSISRTRIDAADGAGYVTFRSADSAEAAIAASLDPGFGVSIRSSKVLVCRAADPHPVWRTATGTTAPSKLLRAEIPLSKHGRSNKKLIGTSTNNKTPASEEEPFKGREIVAYDDLF</sequence>
<evidence type="ECO:0000259" key="3">
    <source>
        <dbReference type="PROSITE" id="PS50102"/>
    </source>
</evidence>
<gene>
    <name evidence="4" type="ORF">A4U43_UnF2700</name>
</gene>
<protein>
    <recommendedName>
        <fullName evidence="3">RRM domain-containing protein</fullName>
    </recommendedName>
</protein>
<dbReference type="GO" id="GO:0003723">
    <property type="term" value="F:RNA binding"/>
    <property type="evidence" value="ECO:0007669"/>
    <property type="project" value="UniProtKB-UniRule"/>
</dbReference>
<feature type="compositionally biased region" description="Basic and acidic residues" evidence="2">
    <location>
        <begin position="1"/>
        <end position="17"/>
    </location>
</feature>
<dbReference type="SUPFAM" id="SSF54928">
    <property type="entry name" value="RNA-binding domain, RBD"/>
    <property type="match status" value="1"/>
</dbReference>
<reference evidence="5" key="1">
    <citation type="journal article" date="2017" name="Nat. Commun.">
        <title>The asparagus genome sheds light on the origin and evolution of a young Y chromosome.</title>
        <authorList>
            <person name="Harkess A."/>
            <person name="Zhou J."/>
            <person name="Xu C."/>
            <person name="Bowers J.E."/>
            <person name="Van der Hulst R."/>
            <person name="Ayyampalayam S."/>
            <person name="Mercati F."/>
            <person name="Riccardi P."/>
            <person name="McKain M.R."/>
            <person name="Kakrana A."/>
            <person name="Tang H."/>
            <person name="Ray J."/>
            <person name="Groenendijk J."/>
            <person name="Arikit S."/>
            <person name="Mathioni S.M."/>
            <person name="Nakano M."/>
            <person name="Shan H."/>
            <person name="Telgmann-Rauber A."/>
            <person name="Kanno A."/>
            <person name="Yue Z."/>
            <person name="Chen H."/>
            <person name="Li W."/>
            <person name="Chen Y."/>
            <person name="Xu X."/>
            <person name="Zhang Y."/>
            <person name="Luo S."/>
            <person name="Chen H."/>
            <person name="Gao J."/>
            <person name="Mao Z."/>
            <person name="Pires J.C."/>
            <person name="Luo M."/>
            <person name="Kudrna D."/>
            <person name="Wing R.A."/>
            <person name="Meyers B.C."/>
            <person name="Yi K."/>
            <person name="Kong H."/>
            <person name="Lavrijsen P."/>
            <person name="Sunseri F."/>
            <person name="Falavigna A."/>
            <person name="Ye Y."/>
            <person name="Leebens-Mack J.H."/>
            <person name="Chen G."/>
        </authorList>
    </citation>
    <scope>NUCLEOTIDE SEQUENCE [LARGE SCALE GENOMIC DNA]</scope>
    <source>
        <strain evidence="5">cv. DH0086</strain>
    </source>
</reference>
<evidence type="ECO:0000313" key="4">
    <source>
        <dbReference type="EMBL" id="ONK55470.1"/>
    </source>
</evidence>
<dbReference type="InterPro" id="IPR012677">
    <property type="entry name" value="Nucleotide-bd_a/b_plait_sf"/>
</dbReference>
<dbReference type="Gene3D" id="3.30.70.330">
    <property type="match status" value="1"/>
</dbReference>
<evidence type="ECO:0000313" key="5">
    <source>
        <dbReference type="Proteomes" id="UP000243459"/>
    </source>
</evidence>
<feature type="region of interest" description="Disordered" evidence="2">
    <location>
        <begin position="152"/>
        <end position="175"/>
    </location>
</feature>
<name>A0A1R3L780_ASPOF</name>
<dbReference type="InterPro" id="IPR000504">
    <property type="entry name" value="RRM_dom"/>
</dbReference>
<dbReference type="CDD" id="cd00590">
    <property type="entry name" value="RRM_SF"/>
    <property type="match status" value="1"/>
</dbReference>
<dbReference type="OMA" id="HVSWAND"/>
<organism evidence="4 5">
    <name type="scientific">Asparagus officinalis</name>
    <name type="common">Garden asparagus</name>
    <dbReference type="NCBI Taxonomy" id="4686"/>
    <lineage>
        <taxon>Eukaryota</taxon>
        <taxon>Viridiplantae</taxon>
        <taxon>Streptophyta</taxon>
        <taxon>Embryophyta</taxon>
        <taxon>Tracheophyta</taxon>
        <taxon>Spermatophyta</taxon>
        <taxon>Magnoliopsida</taxon>
        <taxon>Liliopsida</taxon>
        <taxon>Asparagales</taxon>
        <taxon>Asparagaceae</taxon>
        <taxon>Asparagoideae</taxon>
        <taxon>Asparagus</taxon>
    </lineage>
</organism>
<proteinExistence type="predicted"/>
<dbReference type="Pfam" id="PF00076">
    <property type="entry name" value="RRM_1"/>
    <property type="match status" value="1"/>
</dbReference>
<dbReference type="PROSITE" id="PS50102">
    <property type="entry name" value="RRM"/>
    <property type="match status" value="1"/>
</dbReference>
<accession>A0A1R3L780</accession>
<dbReference type="InterPro" id="IPR035979">
    <property type="entry name" value="RBD_domain_sf"/>
</dbReference>